<dbReference type="Pfam" id="PF23380">
    <property type="entry name" value="VIN3_C"/>
    <property type="match status" value="1"/>
</dbReference>
<name>A0AAV6NKU8_9ROSI</name>
<dbReference type="Proteomes" id="UP000685013">
    <property type="component" value="Chromosome 5"/>
</dbReference>
<proteinExistence type="predicted"/>
<reference evidence="3 4" key="1">
    <citation type="journal article" date="2021" name="Hortic Res">
        <title>The domestication of Cucurbita argyrosperma as revealed by the genome of its wild relative.</title>
        <authorList>
            <person name="Barrera-Redondo J."/>
            <person name="Sanchez-de la Vega G."/>
            <person name="Aguirre-Liguori J.A."/>
            <person name="Castellanos-Morales G."/>
            <person name="Gutierrez-Guerrero Y.T."/>
            <person name="Aguirre-Dugua X."/>
            <person name="Aguirre-Planter E."/>
            <person name="Tenaillon M.I."/>
            <person name="Lira-Saade R."/>
            <person name="Eguiarte L.E."/>
        </authorList>
    </citation>
    <scope>NUCLEOTIDE SEQUENCE [LARGE SCALE GENOMIC DNA]</scope>
    <source>
        <strain evidence="3">JBR-2021</strain>
    </source>
</reference>
<feature type="region of interest" description="Disordered" evidence="1">
    <location>
        <begin position="302"/>
        <end position="336"/>
    </location>
</feature>
<evidence type="ECO:0000259" key="2">
    <source>
        <dbReference type="PROSITE" id="PS50853"/>
    </source>
</evidence>
<dbReference type="CDD" id="cd00063">
    <property type="entry name" value="FN3"/>
    <property type="match status" value="1"/>
</dbReference>
<dbReference type="InterPro" id="IPR058585">
    <property type="entry name" value="Fn3_VIN3"/>
</dbReference>
<organism evidence="3 4">
    <name type="scientific">Cucurbita argyrosperma subsp. sororia</name>
    <dbReference type="NCBI Taxonomy" id="37648"/>
    <lineage>
        <taxon>Eukaryota</taxon>
        <taxon>Viridiplantae</taxon>
        <taxon>Streptophyta</taxon>
        <taxon>Embryophyta</taxon>
        <taxon>Tracheophyta</taxon>
        <taxon>Spermatophyta</taxon>
        <taxon>Magnoliopsida</taxon>
        <taxon>eudicotyledons</taxon>
        <taxon>Gunneridae</taxon>
        <taxon>Pentapetalae</taxon>
        <taxon>rosids</taxon>
        <taxon>fabids</taxon>
        <taxon>Cucurbitales</taxon>
        <taxon>Cucurbitaceae</taxon>
        <taxon>Cucurbiteae</taxon>
        <taxon>Cucurbita</taxon>
    </lineage>
</organism>
<sequence length="430" mass="47431">MHEIVKDAKVKLEAEVGPLNGISAKMARGIVSRLSVAGDVQTLCSLAIENADKWLATAPHVNPNYREDSLPAACKFLFEEIASSSVVMILVELSNASSNSVKGYKLWYGKNREELHMKDPICVFPRSQRRIMISNLKPCTEYTFRIISYTDNGDLGHSEARCFTKSVEIISKNSKLAASSNCKREHAHIEGSSCSKMGPDNTKVFGSPSQFKVRDLEKILHLPCDQDQGYNEGFCCADAEKCCGGVGKVVKPETPEEQLPPVSRDLDLNVVSVPDLNEEVTPPFESSRDEDDECTLQQVVEADDDAASHDKEKNGLVRSHGSGDSQTWTGGRRGDASAVDSGVALCRKRGSSLNEEIHDCDSTLINGSPFRNSIGSCCLDENFEYCVKIIRWLECEGYIKQEFRLKLLTCLAGQLVDSFSDIISCKRLRS</sequence>
<gene>
    <name evidence="3" type="primary">VIL1</name>
    <name evidence="3" type="ORF">SDJN03_09207</name>
</gene>
<feature type="compositionally biased region" description="Basic and acidic residues" evidence="1">
    <location>
        <begin position="306"/>
        <end position="315"/>
    </location>
</feature>
<evidence type="ECO:0000313" key="3">
    <source>
        <dbReference type="EMBL" id="KAG6599429.1"/>
    </source>
</evidence>
<evidence type="ECO:0000313" key="4">
    <source>
        <dbReference type="Proteomes" id="UP000685013"/>
    </source>
</evidence>
<protein>
    <submittedName>
        <fullName evidence="3">VIN3-like protein 1</fullName>
    </submittedName>
</protein>
<feature type="domain" description="Fibronectin type-III" evidence="2">
    <location>
        <begin position="70"/>
        <end position="169"/>
    </location>
</feature>
<feature type="non-terminal residue" evidence="3">
    <location>
        <position position="1"/>
    </location>
</feature>
<dbReference type="InterPro" id="IPR044514">
    <property type="entry name" value="VIN3-like"/>
</dbReference>
<dbReference type="AlphaFoldDB" id="A0AAV6NKU8"/>
<accession>A0AAV6NKU8</accession>
<dbReference type="InterPro" id="IPR056990">
    <property type="entry name" value="VIN3-like_C"/>
</dbReference>
<comment type="caution">
    <text evidence="3">The sequence shown here is derived from an EMBL/GenBank/DDBJ whole genome shotgun (WGS) entry which is preliminary data.</text>
</comment>
<dbReference type="InterPro" id="IPR003961">
    <property type="entry name" value="FN3_dom"/>
</dbReference>
<dbReference type="Pfam" id="PF23376">
    <property type="entry name" value="Fn3_VIN3"/>
    <property type="match status" value="1"/>
</dbReference>
<dbReference type="GO" id="GO:0010048">
    <property type="term" value="P:vernalization response"/>
    <property type="evidence" value="ECO:0007669"/>
    <property type="project" value="InterPro"/>
</dbReference>
<dbReference type="PANTHER" id="PTHR46286:SF1">
    <property type="entry name" value="VIN3-LIKE PROTEIN 1"/>
    <property type="match status" value="1"/>
</dbReference>
<keyword evidence="4" id="KW-1185">Reference proteome</keyword>
<dbReference type="PANTHER" id="PTHR46286">
    <property type="entry name" value="VIN3-LIKE PROTEIN 2-RELATED"/>
    <property type="match status" value="1"/>
</dbReference>
<dbReference type="GO" id="GO:0040029">
    <property type="term" value="P:epigenetic regulation of gene expression"/>
    <property type="evidence" value="ECO:0007669"/>
    <property type="project" value="InterPro"/>
</dbReference>
<dbReference type="EMBL" id="JAGKQH010000005">
    <property type="protein sequence ID" value="KAG6599429.1"/>
    <property type="molecule type" value="Genomic_DNA"/>
</dbReference>
<evidence type="ECO:0000256" key="1">
    <source>
        <dbReference type="SAM" id="MobiDB-lite"/>
    </source>
</evidence>
<dbReference type="PROSITE" id="PS50853">
    <property type="entry name" value="FN3"/>
    <property type="match status" value="1"/>
</dbReference>